<sequence length="121" mass="12732">MTLREADQTSDRATTRHDGPDDTTGQTALERRVRVILGQAGFVVDPADLAVDGGLQVHRAAGGGVLVSWISTANLPNGDITRYAGIREAIHLALTTILRRRGFTVAADPDTGDLIIGTGEG</sequence>
<dbReference type="AlphaFoldDB" id="A0A366LR88"/>
<dbReference type="EMBL" id="QMEY01000017">
    <property type="protein sequence ID" value="RBQ16408.1"/>
    <property type="molecule type" value="Genomic_DNA"/>
</dbReference>
<dbReference type="Proteomes" id="UP000253303">
    <property type="component" value="Unassembled WGS sequence"/>
</dbReference>
<feature type="region of interest" description="Disordered" evidence="1">
    <location>
        <begin position="1"/>
        <end position="27"/>
    </location>
</feature>
<gene>
    <name evidence="2" type="ORF">DP939_31145</name>
</gene>
<dbReference type="RefSeq" id="WP_113984388.1">
    <property type="nucleotide sequence ID" value="NZ_QMEY01000017.1"/>
</dbReference>
<organism evidence="2 3">
    <name type="scientific">Spongiactinospora rosea</name>
    <dbReference type="NCBI Taxonomy" id="2248750"/>
    <lineage>
        <taxon>Bacteria</taxon>
        <taxon>Bacillati</taxon>
        <taxon>Actinomycetota</taxon>
        <taxon>Actinomycetes</taxon>
        <taxon>Streptosporangiales</taxon>
        <taxon>Streptosporangiaceae</taxon>
        <taxon>Spongiactinospora</taxon>
    </lineage>
</organism>
<protein>
    <submittedName>
        <fullName evidence="2">Uncharacterized protein</fullName>
    </submittedName>
</protein>
<reference evidence="2 3" key="1">
    <citation type="submission" date="2018-06" db="EMBL/GenBank/DDBJ databases">
        <title>Sphaerisporangium craniellae sp. nov., isolated from a marine sponge in the South China Sea.</title>
        <authorList>
            <person name="Li L."/>
        </authorList>
    </citation>
    <scope>NUCLEOTIDE SEQUENCE [LARGE SCALE GENOMIC DNA]</scope>
    <source>
        <strain evidence="2 3">LHW63015</strain>
    </source>
</reference>
<evidence type="ECO:0000256" key="1">
    <source>
        <dbReference type="SAM" id="MobiDB-lite"/>
    </source>
</evidence>
<feature type="compositionally biased region" description="Basic and acidic residues" evidence="1">
    <location>
        <begin position="1"/>
        <end position="20"/>
    </location>
</feature>
<keyword evidence="3" id="KW-1185">Reference proteome</keyword>
<accession>A0A366LR88</accession>
<proteinExistence type="predicted"/>
<name>A0A366LR88_9ACTN</name>
<evidence type="ECO:0000313" key="2">
    <source>
        <dbReference type="EMBL" id="RBQ16408.1"/>
    </source>
</evidence>
<dbReference type="OrthoDB" id="3537273at2"/>
<evidence type="ECO:0000313" key="3">
    <source>
        <dbReference type="Proteomes" id="UP000253303"/>
    </source>
</evidence>
<comment type="caution">
    <text evidence="2">The sequence shown here is derived from an EMBL/GenBank/DDBJ whole genome shotgun (WGS) entry which is preliminary data.</text>
</comment>